<gene>
    <name evidence="6" type="ORF">JOF36_000275</name>
</gene>
<dbReference type="PROSITE" id="PS50931">
    <property type="entry name" value="HTH_LYSR"/>
    <property type="match status" value="1"/>
</dbReference>
<dbReference type="PRINTS" id="PR00039">
    <property type="entry name" value="HTHLYSR"/>
</dbReference>
<evidence type="ECO:0000256" key="3">
    <source>
        <dbReference type="ARBA" id="ARBA00023125"/>
    </source>
</evidence>
<evidence type="ECO:0000256" key="1">
    <source>
        <dbReference type="ARBA" id="ARBA00009437"/>
    </source>
</evidence>
<evidence type="ECO:0000259" key="5">
    <source>
        <dbReference type="PROSITE" id="PS50931"/>
    </source>
</evidence>
<comment type="similarity">
    <text evidence="1">Belongs to the LysR transcriptional regulatory family.</text>
</comment>
<reference evidence="6 7" key="1">
    <citation type="submission" date="2021-03" db="EMBL/GenBank/DDBJ databases">
        <title>Sequencing the genomes of 1000 actinobacteria strains.</title>
        <authorList>
            <person name="Klenk H.-P."/>
        </authorList>
    </citation>
    <scope>NUCLEOTIDE SEQUENCE [LARGE SCALE GENOMIC DNA]</scope>
    <source>
        <strain evidence="6 7">DSM 45256</strain>
    </source>
</reference>
<name>A0ABS4VKY4_9PSEU</name>
<keyword evidence="2" id="KW-0805">Transcription regulation</keyword>
<dbReference type="Pfam" id="PF00126">
    <property type="entry name" value="HTH_1"/>
    <property type="match status" value="1"/>
</dbReference>
<sequence length="307" mass="33125">MDTQKLQVFVTIAEELHFGRAAARLHLGQPHLSRTVRALESELGAEVFRRTTRRVELTPAGAALVPHAHALLARADEARAAVAAARDGRSGRVRISFAGPSAHATVGQLARAVREQHPLLDLEFLPGRYGATAITELLEGESDLALARFAAPPVGVTSRSVARERCVVAVPVAHRLADADEVRIADLRDEPLIAFPESFGSAVRTMFVEHCRAAGFAPRIVQTAPDSWTCTALVSAGVGLHFTTASAVAHLPLDGVRVREIADPLPTIDVFLIWRRDDDSAVLERVLQTSTEILPGDGGRPDVPRRR</sequence>
<evidence type="ECO:0000256" key="2">
    <source>
        <dbReference type="ARBA" id="ARBA00023015"/>
    </source>
</evidence>
<dbReference type="RefSeq" id="WP_210024610.1">
    <property type="nucleotide sequence ID" value="NZ_JAGINU010000001.1"/>
</dbReference>
<evidence type="ECO:0000313" key="6">
    <source>
        <dbReference type="EMBL" id="MBP2364579.1"/>
    </source>
</evidence>
<dbReference type="Gene3D" id="1.10.10.10">
    <property type="entry name" value="Winged helix-like DNA-binding domain superfamily/Winged helix DNA-binding domain"/>
    <property type="match status" value="1"/>
</dbReference>
<proteinExistence type="inferred from homology"/>
<dbReference type="Pfam" id="PF03466">
    <property type="entry name" value="LysR_substrate"/>
    <property type="match status" value="1"/>
</dbReference>
<comment type="caution">
    <text evidence="6">The sequence shown here is derived from an EMBL/GenBank/DDBJ whole genome shotgun (WGS) entry which is preliminary data.</text>
</comment>
<feature type="domain" description="HTH lysR-type" evidence="5">
    <location>
        <begin position="1"/>
        <end position="58"/>
    </location>
</feature>
<dbReference type="EMBL" id="JAGINU010000001">
    <property type="protein sequence ID" value="MBP2364579.1"/>
    <property type="molecule type" value="Genomic_DNA"/>
</dbReference>
<dbReference type="InterPro" id="IPR036390">
    <property type="entry name" value="WH_DNA-bd_sf"/>
</dbReference>
<organism evidence="6 7">
    <name type="scientific">Pseudonocardia parietis</name>
    <dbReference type="NCBI Taxonomy" id="570936"/>
    <lineage>
        <taxon>Bacteria</taxon>
        <taxon>Bacillati</taxon>
        <taxon>Actinomycetota</taxon>
        <taxon>Actinomycetes</taxon>
        <taxon>Pseudonocardiales</taxon>
        <taxon>Pseudonocardiaceae</taxon>
        <taxon>Pseudonocardia</taxon>
    </lineage>
</organism>
<dbReference type="GO" id="GO:0003677">
    <property type="term" value="F:DNA binding"/>
    <property type="evidence" value="ECO:0007669"/>
    <property type="project" value="UniProtKB-KW"/>
</dbReference>
<dbReference type="InterPro" id="IPR000847">
    <property type="entry name" value="LysR_HTH_N"/>
</dbReference>
<dbReference type="SUPFAM" id="SSF53850">
    <property type="entry name" value="Periplasmic binding protein-like II"/>
    <property type="match status" value="1"/>
</dbReference>
<dbReference type="InterPro" id="IPR036388">
    <property type="entry name" value="WH-like_DNA-bd_sf"/>
</dbReference>
<dbReference type="PANTHER" id="PTHR30346">
    <property type="entry name" value="TRANSCRIPTIONAL DUAL REGULATOR HCAR-RELATED"/>
    <property type="match status" value="1"/>
</dbReference>
<dbReference type="InterPro" id="IPR005119">
    <property type="entry name" value="LysR_subst-bd"/>
</dbReference>
<evidence type="ECO:0000313" key="7">
    <source>
        <dbReference type="Proteomes" id="UP001519295"/>
    </source>
</evidence>
<dbReference type="Gene3D" id="3.40.190.10">
    <property type="entry name" value="Periplasmic binding protein-like II"/>
    <property type="match status" value="2"/>
</dbReference>
<protein>
    <submittedName>
        <fullName evidence="6">DNA-binding transcriptional LysR family regulator</fullName>
    </submittedName>
</protein>
<dbReference type="CDD" id="cd08414">
    <property type="entry name" value="PBP2_LTTR_aromatics_like"/>
    <property type="match status" value="1"/>
</dbReference>
<dbReference type="PANTHER" id="PTHR30346:SF28">
    <property type="entry name" value="HTH-TYPE TRANSCRIPTIONAL REGULATOR CYNR"/>
    <property type="match status" value="1"/>
</dbReference>
<keyword evidence="7" id="KW-1185">Reference proteome</keyword>
<dbReference type="Proteomes" id="UP001519295">
    <property type="component" value="Unassembled WGS sequence"/>
</dbReference>
<keyword evidence="3 6" id="KW-0238">DNA-binding</keyword>
<evidence type="ECO:0000256" key="4">
    <source>
        <dbReference type="ARBA" id="ARBA00023163"/>
    </source>
</evidence>
<keyword evidence="4" id="KW-0804">Transcription</keyword>
<accession>A0ABS4VKY4</accession>
<dbReference type="SUPFAM" id="SSF46785">
    <property type="entry name" value="Winged helix' DNA-binding domain"/>
    <property type="match status" value="1"/>
</dbReference>